<dbReference type="OrthoDB" id="999962at2759"/>
<evidence type="ECO:0000256" key="1">
    <source>
        <dbReference type="ARBA" id="ARBA00004127"/>
    </source>
</evidence>
<feature type="transmembrane region" description="Helical" evidence="7">
    <location>
        <begin position="88"/>
        <end position="109"/>
    </location>
</feature>
<keyword evidence="8" id="KW-0732">Signal</keyword>
<protein>
    <submittedName>
        <fullName evidence="9">Uncharacterized protein</fullName>
    </submittedName>
</protein>
<evidence type="ECO:0000256" key="6">
    <source>
        <dbReference type="ARBA" id="ARBA00023136"/>
    </source>
</evidence>
<dbReference type="Pfam" id="PF08449">
    <property type="entry name" value="UAA"/>
    <property type="match status" value="1"/>
</dbReference>
<organism evidence="9 10">
    <name type="scientific">Galdieria partita</name>
    <dbReference type="NCBI Taxonomy" id="83374"/>
    <lineage>
        <taxon>Eukaryota</taxon>
        <taxon>Rhodophyta</taxon>
        <taxon>Bangiophyceae</taxon>
        <taxon>Galdieriales</taxon>
        <taxon>Galdieriaceae</taxon>
        <taxon>Galdieria</taxon>
    </lineage>
</organism>
<evidence type="ECO:0000313" key="9">
    <source>
        <dbReference type="EMBL" id="GJQ12025.1"/>
    </source>
</evidence>
<dbReference type="GO" id="GO:0005789">
    <property type="term" value="C:endoplasmic reticulum membrane"/>
    <property type="evidence" value="ECO:0007669"/>
    <property type="project" value="TreeGrafter"/>
</dbReference>
<name>A0A9C7UQW3_9RHOD</name>
<dbReference type="PANTHER" id="PTHR10778:SF4">
    <property type="entry name" value="NUCLEOTIDE SUGAR TRANSPORTER SLC35B4"/>
    <property type="match status" value="1"/>
</dbReference>
<keyword evidence="3" id="KW-0762">Sugar transport</keyword>
<evidence type="ECO:0000256" key="8">
    <source>
        <dbReference type="SAM" id="SignalP"/>
    </source>
</evidence>
<evidence type="ECO:0000256" key="3">
    <source>
        <dbReference type="ARBA" id="ARBA00022597"/>
    </source>
</evidence>
<evidence type="ECO:0000313" key="10">
    <source>
        <dbReference type="Proteomes" id="UP001061958"/>
    </source>
</evidence>
<evidence type="ECO:0000256" key="5">
    <source>
        <dbReference type="ARBA" id="ARBA00022989"/>
    </source>
</evidence>
<feature type="transmembrane region" description="Helical" evidence="7">
    <location>
        <begin position="116"/>
        <end position="137"/>
    </location>
</feature>
<feature type="transmembrane region" description="Helical" evidence="7">
    <location>
        <begin position="61"/>
        <end position="82"/>
    </location>
</feature>
<gene>
    <name evidence="9" type="ORF">GpartN1_g3816.t1</name>
</gene>
<dbReference type="InterPro" id="IPR013657">
    <property type="entry name" value="SCL35B1-4/HUT1"/>
</dbReference>
<dbReference type="GO" id="GO:0005462">
    <property type="term" value="F:UDP-N-acetylglucosamine transmembrane transporter activity"/>
    <property type="evidence" value="ECO:0007669"/>
    <property type="project" value="TreeGrafter"/>
</dbReference>
<feature type="transmembrane region" description="Helical" evidence="7">
    <location>
        <begin position="225"/>
        <end position="242"/>
    </location>
</feature>
<comment type="caution">
    <text evidence="9">The sequence shown here is derived from an EMBL/GenBank/DDBJ whole genome shotgun (WGS) entry which is preliminary data.</text>
</comment>
<dbReference type="SUPFAM" id="SSF103481">
    <property type="entry name" value="Multidrug resistance efflux transporter EmrE"/>
    <property type="match status" value="2"/>
</dbReference>
<dbReference type="EMBL" id="BQMJ01000029">
    <property type="protein sequence ID" value="GJQ12025.1"/>
    <property type="molecule type" value="Genomic_DNA"/>
</dbReference>
<keyword evidence="10" id="KW-1185">Reference proteome</keyword>
<feature type="transmembrane region" description="Helical" evidence="7">
    <location>
        <begin position="254"/>
        <end position="276"/>
    </location>
</feature>
<evidence type="ECO:0000256" key="7">
    <source>
        <dbReference type="SAM" id="Phobius"/>
    </source>
</evidence>
<dbReference type="GO" id="GO:0000139">
    <property type="term" value="C:Golgi membrane"/>
    <property type="evidence" value="ECO:0007669"/>
    <property type="project" value="TreeGrafter"/>
</dbReference>
<keyword evidence="4 7" id="KW-0812">Transmembrane</keyword>
<evidence type="ECO:0000256" key="2">
    <source>
        <dbReference type="ARBA" id="ARBA00022448"/>
    </source>
</evidence>
<feature type="transmembrane region" description="Helical" evidence="7">
    <location>
        <begin position="282"/>
        <end position="300"/>
    </location>
</feature>
<keyword evidence="6 7" id="KW-0472">Membrane</keyword>
<comment type="subcellular location">
    <subcellularLocation>
        <location evidence="1">Endomembrane system</location>
        <topology evidence="1">Multi-pass membrane protein</topology>
    </subcellularLocation>
</comment>
<dbReference type="PROSITE" id="PS51257">
    <property type="entry name" value="PROKAR_LIPOPROTEIN"/>
    <property type="match status" value="1"/>
</dbReference>
<keyword evidence="2" id="KW-0813">Transport</keyword>
<dbReference type="PANTHER" id="PTHR10778">
    <property type="entry name" value="SOLUTE CARRIER FAMILY 35 MEMBER B"/>
    <property type="match status" value="1"/>
</dbReference>
<evidence type="ECO:0000256" key="4">
    <source>
        <dbReference type="ARBA" id="ARBA00022692"/>
    </source>
</evidence>
<reference evidence="9" key="2">
    <citation type="submission" date="2022-01" db="EMBL/GenBank/DDBJ databases">
        <authorList>
            <person name="Hirooka S."/>
            <person name="Miyagishima S.Y."/>
        </authorList>
    </citation>
    <scope>NUCLEOTIDE SEQUENCE</scope>
    <source>
        <strain evidence="9">NBRC 102759</strain>
    </source>
</reference>
<reference evidence="9" key="1">
    <citation type="journal article" date="2022" name="Proc. Natl. Acad. Sci. U.S.A.">
        <title>Life cycle and functional genomics of the unicellular red alga Galdieria for elucidating algal and plant evolution and industrial use.</title>
        <authorList>
            <person name="Hirooka S."/>
            <person name="Itabashi T."/>
            <person name="Ichinose T.M."/>
            <person name="Onuma R."/>
            <person name="Fujiwara T."/>
            <person name="Yamashita S."/>
            <person name="Jong L.W."/>
            <person name="Tomita R."/>
            <person name="Iwane A.H."/>
            <person name="Miyagishima S.Y."/>
        </authorList>
    </citation>
    <scope>NUCLEOTIDE SEQUENCE</scope>
    <source>
        <strain evidence="9">NBRC 102759</strain>
    </source>
</reference>
<dbReference type="GO" id="GO:0005464">
    <property type="term" value="F:UDP-xylose transmembrane transporter activity"/>
    <property type="evidence" value="ECO:0007669"/>
    <property type="project" value="TreeGrafter"/>
</dbReference>
<keyword evidence="5 7" id="KW-1133">Transmembrane helix</keyword>
<proteinExistence type="predicted"/>
<sequence length="311" mass="35519">MFKLPFLLFGLWTSCSANMLTLEALLKEDPRLGDWITLLQVLCIVLLSLRKHYRRRRKIPLATAIFCSLLYYMSSSLNTWSLQYGISVPLYMVFRSSSLLTTFLSALVFQRKPIRFWETFFVLLTSCGLFIVSWAAGTSSVEKTLNLGERDSVKGLFCILLGSVLSPLLSIVQEEVLNPQEDKAQASEELLFYIQLFSLTGYVLQAKQLYLLAKDWLLSLPLESSQHLAIFLLNVLTQIFCIRSVFAMSAQVNAVALQMALSVRKLLSLFMSYYFFDHHLTRGYWIGAIMTFLGSFLYSLSRTRPEKAAKE</sequence>
<feature type="transmembrane region" description="Helical" evidence="7">
    <location>
        <begin position="33"/>
        <end position="49"/>
    </location>
</feature>
<feature type="signal peptide" evidence="8">
    <location>
        <begin position="1"/>
        <end position="17"/>
    </location>
</feature>
<feature type="chain" id="PRO_5039642808" evidence="8">
    <location>
        <begin position="18"/>
        <end position="311"/>
    </location>
</feature>
<dbReference type="Proteomes" id="UP001061958">
    <property type="component" value="Unassembled WGS sequence"/>
</dbReference>
<accession>A0A9C7UQW3</accession>
<dbReference type="AlphaFoldDB" id="A0A9C7UQW3"/>
<dbReference type="InterPro" id="IPR037185">
    <property type="entry name" value="EmrE-like"/>
</dbReference>
<feature type="transmembrane region" description="Helical" evidence="7">
    <location>
        <begin position="190"/>
        <end position="213"/>
    </location>
</feature>
<feature type="transmembrane region" description="Helical" evidence="7">
    <location>
        <begin position="152"/>
        <end position="169"/>
    </location>
</feature>